<feature type="signal peptide" evidence="1">
    <location>
        <begin position="1"/>
        <end position="15"/>
    </location>
</feature>
<dbReference type="OMA" id="WSIKFAN"/>
<dbReference type="AlphaFoldDB" id="A0A9Q0LUK3"/>
<sequence>MKVLLFLIIFAFIQCYTLYGLTGELELVSVDPVTAIQTAIGKIISHEAFGENLATLDPDNNLIYFVGTNLTSLKICLVSVSLQDGHVVDEIVLPYVSESFIGVGELCNFDRSTGDILVMGRDPAYNYYHNLIRVTPSTKTYKSLAIFNLIDFLGGAYTYDYKNGIQWIQLCINNSGQLDGRLIGFDGNTGQMVHNIEDSYFMSVLTFDPVTDLVWGLGLNPPDYKTRVLLTLDSSNANISKVADIPNYFLLAPMVTINPDDRILYYYMENRTSSDVHMVEISMNDYSIVKDPVACHDLANCVWVMEYDKD</sequence>
<reference evidence="2" key="1">
    <citation type="submission" date="2022-10" db="EMBL/GenBank/DDBJ databases">
        <title>Novel sulphate-reducing endosymbionts in the free-living metamonad Anaeramoeba.</title>
        <authorList>
            <person name="Jerlstrom-Hultqvist J."/>
            <person name="Cepicka I."/>
            <person name="Gallot-Lavallee L."/>
            <person name="Salas-Leiva D."/>
            <person name="Curtis B.A."/>
            <person name="Zahonova K."/>
            <person name="Pipaliya S."/>
            <person name="Dacks J."/>
            <person name="Roger A.J."/>
        </authorList>
    </citation>
    <scope>NUCLEOTIDE SEQUENCE</scope>
    <source>
        <strain evidence="2">BMAN</strain>
    </source>
</reference>
<keyword evidence="3" id="KW-1185">Reference proteome</keyword>
<keyword evidence="1" id="KW-0732">Signal</keyword>
<proteinExistence type="predicted"/>
<organism evidence="2 3">
    <name type="scientific">Anaeramoeba ignava</name>
    <name type="common">Anaerobic marine amoeba</name>
    <dbReference type="NCBI Taxonomy" id="1746090"/>
    <lineage>
        <taxon>Eukaryota</taxon>
        <taxon>Metamonada</taxon>
        <taxon>Anaeramoebidae</taxon>
        <taxon>Anaeramoeba</taxon>
    </lineage>
</organism>
<gene>
    <name evidence="2" type="ORF">M0811_05822</name>
</gene>
<evidence type="ECO:0000313" key="2">
    <source>
        <dbReference type="EMBL" id="KAJ5077723.1"/>
    </source>
</evidence>
<dbReference type="EMBL" id="JAPDFW010000057">
    <property type="protein sequence ID" value="KAJ5077723.1"/>
    <property type="molecule type" value="Genomic_DNA"/>
</dbReference>
<evidence type="ECO:0000256" key="1">
    <source>
        <dbReference type="SAM" id="SignalP"/>
    </source>
</evidence>
<comment type="caution">
    <text evidence="2">The sequence shown here is derived from an EMBL/GenBank/DDBJ whole genome shotgun (WGS) entry which is preliminary data.</text>
</comment>
<dbReference type="OrthoDB" id="10507483at2759"/>
<dbReference type="InterPro" id="IPR011044">
    <property type="entry name" value="Quino_amine_DH_bsu"/>
</dbReference>
<dbReference type="SUPFAM" id="SSF50969">
    <property type="entry name" value="YVTN repeat-like/Quinoprotein amine dehydrogenase"/>
    <property type="match status" value="1"/>
</dbReference>
<accession>A0A9Q0LUK3</accession>
<evidence type="ECO:0000313" key="3">
    <source>
        <dbReference type="Proteomes" id="UP001149090"/>
    </source>
</evidence>
<name>A0A9Q0LUK3_ANAIG</name>
<feature type="chain" id="PRO_5040389000" evidence="1">
    <location>
        <begin position="16"/>
        <end position="310"/>
    </location>
</feature>
<protein>
    <submittedName>
        <fullName evidence="2">Uncharacterized protein</fullName>
    </submittedName>
</protein>
<dbReference type="Proteomes" id="UP001149090">
    <property type="component" value="Unassembled WGS sequence"/>
</dbReference>